<organism evidence="3 4">
    <name type="scientific">Streptomyces resistomycificus</name>
    <dbReference type="NCBI Taxonomy" id="67356"/>
    <lineage>
        <taxon>Bacteria</taxon>
        <taxon>Bacillati</taxon>
        <taxon>Actinomycetota</taxon>
        <taxon>Actinomycetes</taxon>
        <taxon>Kitasatosporales</taxon>
        <taxon>Streptomycetaceae</taxon>
        <taxon>Streptomyces</taxon>
        <taxon>Streptomyces aurantiacus group</taxon>
    </lineage>
</organism>
<evidence type="ECO:0000256" key="2">
    <source>
        <dbReference type="SAM" id="SignalP"/>
    </source>
</evidence>
<comment type="caution">
    <text evidence="3">The sequence shown here is derived from an EMBL/GenBank/DDBJ whole genome shotgun (WGS) entry which is preliminary data.</text>
</comment>
<reference evidence="4" key="1">
    <citation type="submission" date="2015-07" db="EMBL/GenBank/DDBJ databases">
        <authorList>
            <person name="Ju K.-S."/>
            <person name="Doroghazi J.R."/>
            <person name="Metcalf W.W."/>
        </authorList>
    </citation>
    <scope>NUCLEOTIDE SEQUENCE [LARGE SCALE GENOMIC DNA]</scope>
    <source>
        <strain evidence="4">NRRL 2290</strain>
    </source>
</reference>
<protein>
    <submittedName>
        <fullName evidence="3">Uncharacterized protein</fullName>
    </submittedName>
</protein>
<dbReference type="PATRIC" id="fig|67356.5.peg.5937"/>
<accession>A0A0L8L2J6</accession>
<evidence type="ECO:0000313" key="4">
    <source>
        <dbReference type="Proteomes" id="UP000037251"/>
    </source>
</evidence>
<dbReference type="AlphaFoldDB" id="A0A0L8L2J6"/>
<evidence type="ECO:0000256" key="1">
    <source>
        <dbReference type="SAM" id="MobiDB-lite"/>
    </source>
</evidence>
<dbReference type="STRING" id="67356.AQJ84_24950"/>
<keyword evidence="2" id="KW-0732">Signal</keyword>
<feature type="region of interest" description="Disordered" evidence="1">
    <location>
        <begin position="153"/>
        <end position="179"/>
    </location>
</feature>
<gene>
    <name evidence="3" type="ORF">ADK37_27770</name>
</gene>
<evidence type="ECO:0000313" key="3">
    <source>
        <dbReference type="EMBL" id="KOG32286.1"/>
    </source>
</evidence>
<dbReference type="EMBL" id="LGUS01000185">
    <property type="protein sequence ID" value="KOG32286.1"/>
    <property type="molecule type" value="Genomic_DNA"/>
</dbReference>
<sequence length="179" mass="18414">MESLRSPRSAPRARTAASASALLLAVSLCAVLPTPAAADTTKFAGACGGSTPVGVWDATVDVPDNRHRATLSFAADGGAHLTLGGPGEVSGSGSGTWWPTARDRFSFGIRHGLYDPQGTFLGSVEVNQRARQVLDTFTGSGVSLIFAPDGTRTGSATAEVSATRTGSPPRARLERCGER</sequence>
<name>A0A0L8L2J6_9ACTN</name>
<feature type="signal peptide" evidence="2">
    <location>
        <begin position="1"/>
        <end position="38"/>
    </location>
</feature>
<feature type="chain" id="PRO_5005585769" evidence="2">
    <location>
        <begin position="39"/>
        <end position="179"/>
    </location>
</feature>
<proteinExistence type="predicted"/>
<keyword evidence="4" id="KW-1185">Reference proteome</keyword>
<dbReference type="Proteomes" id="UP000037251">
    <property type="component" value="Unassembled WGS sequence"/>
</dbReference>
<feature type="compositionally biased region" description="Polar residues" evidence="1">
    <location>
        <begin position="153"/>
        <end position="166"/>
    </location>
</feature>